<dbReference type="SMART" id="SM00877">
    <property type="entry name" value="BMC"/>
    <property type="match status" value="1"/>
</dbReference>
<dbReference type="PANTHER" id="PTHR33941">
    <property type="entry name" value="PROPANEDIOL UTILIZATION PROTEIN PDUA"/>
    <property type="match status" value="1"/>
</dbReference>
<evidence type="ECO:0000313" key="7">
    <source>
        <dbReference type="Proteomes" id="UP001154265"/>
    </source>
</evidence>
<comment type="subcellular location">
    <subcellularLocation>
        <location evidence="2">Carboxysome</location>
    </subcellularLocation>
</comment>
<dbReference type="InterPro" id="IPR000249">
    <property type="entry name" value="BMC_dom"/>
</dbReference>
<evidence type="ECO:0000256" key="3">
    <source>
        <dbReference type="ARBA" id="ARBA00024446"/>
    </source>
</evidence>
<protein>
    <submittedName>
        <fullName evidence="6">BMC domain-containing protein</fullName>
    </submittedName>
</protein>
<evidence type="ECO:0000256" key="4">
    <source>
        <dbReference type="PROSITE-ProRule" id="PRU01278"/>
    </source>
</evidence>
<dbReference type="PROSITE" id="PS51930">
    <property type="entry name" value="BMC_2"/>
    <property type="match status" value="1"/>
</dbReference>
<comment type="caution">
    <text evidence="6">The sequence shown here is derived from an EMBL/GenBank/DDBJ whole genome shotgun (WGS) entry which is preliminary data.</text>
</comment>
<dbReference type="InterPro" id="IPR044872">
    <property type="entry name" value="CcmK/CsoS1_BMC"/>
</dbReference>
<comment type="similarity">
    <text evidence="4">Belongs to the bacterial microcompartments protein family.</text>
</comment>
<dbReference type="InterPro" id="IPR050575">
    <property type="entry name" value="BMC_shell"/>
</dbReference>
<evidence type="ECO:0000259" key="5">
    <source>
        <dbReference type="PROSITE" id="PS51930"/>
    </source>
</evidence>
<dbReference type="Gene3D" id="3.30.70.1710">
    <property type="match status" value="1"/>
</dbReference>
<reference evidence="6" key="1">
    <citation type="journal article" date="2022" name="Genome Biol. Evol.">
        <title>A New Gene Family Diagnostic for Intracellular Biomineralization of Amorphous Ca Carbonates by Cyanobacteria.</title>
        <authorList>
            <person name="Benzerara K."/>
            <person name="Duprat E."/>
            <person name="Bitard-Feildel T."/>
            <person name="Caumes G."/>
            <person name="Cassier-Chauvat C."/>
            <person name="Chauvat F."/>
            <person name="Dezi M."/>
            <person name="Diop S.I."/>
            <person name="Gaschignard G."/>
            <person name="Gorgen S."/>
            <person name="Gugger M."/>
            <person name="Lopez-Garcia P."/>
            <person name="Millet M."/>
            <person name="Skouri-Panet F."/>
            <person name="Moreira D."/>
            <person name="Callebaut I."/>
        </authorList>
    </citation>
    <scope>NUCLEOTIDE SEQUENCE</scope>
    <source>
        <strain evidence="6">G9</strain>
    </source>
</reference>
<gene>
    <name evidence="6" type="ORF">L3556_15770</name>
</gene>
<sequence length="103" mass="10781">MAIAVGMVQVLGYPAALQVADVMVKAAQVRVVSCEGIGDGYWSVVIRGSVSDVQVAVKAGRSALGEVPGHSVISQQVIAQPGNELEEILPICRPHPAMDDFLL</sequence>
<reference evidence="6" key="2">
    <citation type="submission" date="2022-01" db="EMBL/GenBank/DDBJ databases">
        <authorList>
            <person name="Zivanovic Y."/>
            <person name="Moreira D."/>
            <person name="Lopez-Garcia P."/>
        </authorList>
    </citation>
    <scope>NUCLEOTIDE SEQUENCE</scope>
    <source>
        <strain evidence="6">G9</strain>
    </source>
</reference>
<organism evidence="6 7">
    <name type="scientific">Candidatus Synechococcus calcipolaris G9</name>
    <dbReference type="NCBI Taxonomy" id="1497997"/>
    <lineage>
        <taxon>Bacteria</taxon>
        <taxon>Bacillati</taxon>
        <taxon>Cyanobacteriota</taxon>
        <taxon>Cyanophyceae</taxon>
        <taxon>Synechococcales</taxon>
        <taxon>Synechococcaceae</taxon>
        <taxon>Synechococcus</taxon>
    </lineage>
</organism>
<dbReference type="SUPFAM" id="SSF143414">
    <property type="entry name" value="CcmK-like"/>
    <property type="match status" value="1"/>
</dbReference>
<dbReference type="InterPro" id="IPR020808">
    <property type="entry name" value="Bact_microcomp_CS"/>
</dbReference>
<dbReference type="Pfam" id="PF00936">
    <property type="entry name" value="BMC"/>
    <property type="match status" value="1"/>
</dbReference>
<keyword evidence="3" id="KW-1283">Bacterial microcompartment</keyword>
<proteinExistence type="inferred from homology"/>
<feature type="domain" description="BMC" evidence="5">
    <location>
        <begin position="4"/>
        <end position="90"/>
    </location>
</feature>
<dbReference type="PANTHER" id="PTHR33941:SF13">
    <property type="entry name" value="CARBOXYSOME SHELL PROTEIN CCMK4"/>
    <property type="match status" value="1"/>
</dbReference>
<dbReference type="PROSITE" id="PS01139">
    <property type="entry name" value="BMC_1"/>
    <property type="match status" value="1"/>
</dbReference>
<evidence type="ECO:0000256" key="2">
    <source>
        <dbReference type="ARBA" id="ARBA00023587"/>
    </source>
</evidence>
<keyword evidence="7" id="KW-1185">Reference proteome</keyword>
<evidence type="ECO:0000313" key="6">
    <source>
        <dbReference type="EMBL" id="MDG2992378.1"/>
    </source>
</evidence>
<dbReference type="Proteomes" id="UP001154265">
    <property type="component" value="Unassembled WGS sequence"/>
</dbReference>
<name>A0ABT6F3E6_9SYNE</name>
<keyword evidence="1" id="KW-0120">Carbon dioxide fixation</keyword>
<dbReference type="InterPro" id="IPR037233">
    <property type="entry name" value="CcmK-like_sf"/>
</dbReference>
<dbReference type="RefSeq" id="WP_277868292.1">
    <property type="nucleotide sequence ID" value="NZ_JAKKUT010000008.1"/>
</dbReference>
<evidence type="ECO:0000256" key="1">
    <source>
        <dbReference type="ARBA" id="ARBA00023300"/>
    </source>
</evidence>
<dbReference type="EMBL" id="JAKKUT010000008">
    <property type="protein sequence ID" value="MDG2992378.1"/>
    <property type="molecule type" value="Genomic_DNA"/>
</dbReference>
<accession>A0ABT6F3E6</accession>